<dbReference type="CDD" id="cd13959">
    <property type="entry name" value="PT_UbiA_COQ2"/>
    <property type="match status" value="1"/>
</dbReference>
<feature type="transmembrane region" description="Helical" evidence="10">
    <location>
        <begin position="265"/>
        <end position="289"/>
    </location>
</feature>
<feature type="transmembrane region" description="Helical" evidence="10">
    <location>
        <begin position="194"/>
        <end position="213"/>
    </location>
</feature>
<keyword evidence="8 10" id="KW-0472">Membrane</keyword>
<evidence type="ECO:0000256" key="6">
    <source>
        <dbReference type="ARBA" id="ARBA00022692"/>
    </source>
</evidence>
<reference evidence="11 12" key="1">
    <citation type="submission" date="2019-04" db="EMBL/GenBank/DDBJ databases">
        <title>Friends and foes A comparative genomics studyof 23 Aspergillus species from section Flavi.</title>
        <authorList>
            <consortium name="DOE Joint Genome Institute"/>
            <person name="Kjaerbolling I."/>
            <person name="Vesth T."/>
            <person name="Frisvad J.C."/>
            <person name="Nybo J.L."/>
            <person name="Theobald S."/>
            <person name="Kildgaard S."/>
            <person name="Isbrandt T."/>
            <person name="Kuo A."/>
            <person name="Sato A."/>
            <person name="Lyhne E.K."/>
            <person name="Kogle M.E."/>
            <person name="Wiebenga A."/>
            <person name="Kun R.S."/>
            <person name="Lubbers R.J."/>
            <person name="Makela M.R."/>
            <person name="Barry K."/>
            <person name="Chovatia M."/>
            <person name="Clum A."/>
            <person name="Daum C."/>
            <person name="Haridas S."/>
            <person name="He G."/>
            <person name="LaButti K."/>
            <person name="Lipzen A."/>
            <person name="Mondo S."/>
            <person name="Riley R."/>
            <person name="Salamov A."/>
            <person name="Simmons B.A."/>
            <person name="Magnuson J.K."/>
            <person name="Henrissat B."/>
            <person name="Mortensen U.H."/>
            <person name="Larsen T.O."/>
            <person name="Devries R.P."/>
            <person name="Grigoriev I.V."/>
            <person name="Machida M."/>
            <person name="Baker S.E."/>
            <person name="Andersen M.R."/>
        </authorList>
    </citation>
    <scope>NUCLEOTIDE SEQUENCE [LARGE SCALE GENOMIC DNA]</scope>
    <source>
        <strain evidence="11 12">IBT 29228</strain>
    </source>
</reference>
<evidence type="ECO:0000313" key="11">
    <source>
        <dbReference type="EMBL" id="KAE8375363.1"/>
    </source>
</evidence>
<feature type="transmembrane region" description="Helical" evidence="10">
    <location>
        <begin position="225"/>
        <end position="244"/>
    </location>
</feature>
<dbReference type="UniPathway" id="UPA00213"/>
<dbReference type="Pfam" id="PF01040">
    <property type="entry name" value="UbiA"/>
    <property type="match status" value="1"/>
</dbReference>
<dbReference type="InterPro" id="IPR030470">
    <property type="entry name" value="UbiA_prenylTrfase_CS"/>
</dbReference>
<dbReference type="AlphaFoldDB" id="A0A5N7B026"/>
<dbReference type="GO" id="GO:0005743">
    <property type="term" value="C:mitochondrial inner membrane"/>
    <property type="evidence" value="ECO:0007669"/>
    <property type="project" value="TreeGrafter"/>
</dbReference>
<dbReference type="GO" id="GO:0008412">
    <property type="term" value="F:4-hydroxybenzoate polyprenyltransferase activity"/>
    <property type="evidence" value="ECO:0007669"/>
    <property type="project" value="TreeGrafter"/>
</dbReference>
<comment type="cofactor">
    <cofactor evidence="1">
        <name>Mg(2+)</name>
        <dbReference type="ChEBI" id="CHEBI:18420"/>
    </cofactor>
</comment>
<accession>A0A5N7B026</accession>
<comment type="similarity">
    <text evidence="4">Belongs to the UbiA prenyltransferase family.</text>
</comment>
<feature type="transmembrane region" description="Helical" evidence="10">
    <location>
        <begin position="95"/>
        <end position="113"/>
    </location>
</feature>
<evidence type="ECO:0000256" key="8">
    <source>
        <dbReference type="ARBA" id="ARBA00023136"/>
    </source>
</evidence>
<dbReference type="InterPro" id="IPR039653">
    <property type="entry name" value="Prenyltransferase"/>
</dbReference>
<evidence type="ECO:0000256" key="1">
    <source>
        <dbReference type="ARBA" id="ARBA00001946"/>
    </source>
</evidence>
<proteinExistence type="inferred from homology"/>
<sequence>MPEVQANGTAGHDSKTPKRHPDANRSKQRTGAGGQYGGDDTPSVLRLLPVSWMPYLQLVRLWPPAALLLIFFPHAFGVLHAAIRAQAPIQDVVRASILMFGGSFFFSNAAHIWNDLIDAPLDAQVERTRRRPIPRGAITPKAALVFCATQALGAATPLACMPLGLWTSFLYALPNIIGTAYYPFAKRHTHWPQLVLGFCIAWGVIMGEVAMRVQPLVWSTDTTGVTVDASIVCLVAGTGLWVLIYDTVYAHQDLEADLRVGIRSLAVLLQGHTKVVLWPVLTLMTGLLLQAGRLSGLGMPYYFVSVGGASVSLGLMLWRVNLQDSKSCWWWFSNGFWWTGGSIGMGLLAECYMQVRF</sequence>
<evidence type="ECO:0000256" key="7">
    <source>
        <dbReference type="ARBA" id="ARBA00022989"/>
    </source>
</evidence>
<dbReference type="InterPro" id="IPR044878">
    <property type="entry name" value="UbiA_sf"/>
</dbReference>
<dbReference type="FunFam" id="1.20.120.1780:FF:000001">
    <property type="entry name" value="4-hydroxybenzoate octaprenyltransferase"/>
    <property type="match status" value="1"/>
</dbReference>
<dbReference type="Gene3D" id="1.10.357.140">
    <property type="entry name" value="UbiA prenyltransferase"/>
    <property type="match status" value="1"/>
</dbReference>
<dbReference type="EMBL" id="ML736262">
    <property type="protein sequence ID" value="KAE8375363.1"/>
    <property type="molecule type" value="Genomic_DNA"/>
</dbReference>
<dbReference type="Proteomes" id="UP000326198">
    <property type="component" value="Unassembled WGS sequence"/>
</dbReference>
<dbReference type="GO" id="GO:0016114">
    <property type="term" value="P:terpenoid biosynthetic process"/>
    <property type="evidence" value="ECO:0007669"/>
    <property type="project" value="UniProtKB-UniPathway"/>
</dbReference>
<comment type="subcellular location">
    <subcellularLocation>
        <location evidence="2">Membrane</location>
        <topology evidence="2">Multi-pass membrane protein</topology>
    </subcellularLocation>
</comment>
<dbReference type="PANTHER" id="PTHR11048">
    <property type="entry name" value="PRENYLTRANSFERASES"/>
    <property type="match status" value="1"/>
</dbReference>
<feature type="transmembrane region" description="Helical" evidence="10">
    <location>
        <begin position="61"/>
        <end position="83"/>
    </location>
</feature>
<comment type="pathway">
    <text evidence="3">Secondary metabolite biosynthesis; terpenoid biosynthesis.</text>
</comment>
<dbReference type="PROSITE" id="PS00943">
    <property type="entry name" value="UBIA"/>
    <property type="match status" value="1"/>
</dbReference>
<organism evidence="11 12">
    <name type="scientific">Aspergillus bertholletiae</name>
    <dbReference type="NCBI Taxonomy" id="1226010"/>
    <lineage>
        <taxon>Eukaryota</taxon>
        <taxon>Fungi</taxon>
        <taxon>Dikarya</taxon>
        <taxon>Ascomycota</taxon>
        <taxon>Pezizomycotina</taxon>
        <taxon>Eurotiomycetes</taxon>
        <taxon>Eurotiomycetidae</taxon>
        <taxon>Eurotiales</taxon>
        <taxon>Aspergillaceae</taxon>
        <taxon>Aspergillus</taxon>
        <taxon>Aspergillus subgen. Circumdati</taxon>
    </lineage>
</organism>
<evidence type="ECO:0000256" key="3">
    <source>
        <dbReference type="ARBA" id="ARBA00004721"/>
    </source>
</evidence>
<protein>
    <submittedName>
        <fullName evidence="11">UbiA prenyltransferase family-domain-containing protein</fullName>
    </submittedName>
</protein>
<dbReference type="OrthoDB" id="18170at2759"/>
<keyword evidence="6 10" id="KW-0812">Transmembrane</keyword>
<keyword evidence="12" id="KW-1185">Reference proteome</keyword>
<dbReference type="InterPro" id="IPR000537">
    <property type="entry name" value="UbiA_prenyltransferase"/>
</dbReference>
<keyword evidence="7 10" id="KW-1133">Transmembrane helix</keyword>
<feature type="transmembrane region" description="Helical" evidence="10">
    <location>
        <begin position="301"/>
        <end position="318"/>
    </location>
</feature>
<gene>
    <name evidence="11" type="ORF">BDV26DRAFT_299782</name>
</gene>
<name>A0A5N7B026_9EURO</name>
<feature type="region of interest" description="Disordered" evidence="9">
    <location>
        <begin position="1"/>
        <end position="38"/>
    </location>
</feature>
<evidence type="ECO:0000256" key="10">
    <source>
        <dbReference type="SAM" id="Phobius"/>
    </source>
</evidence>
<dbReference type="GO" id="GO:0006744">
    <property type="term" value="P:ubiquinone biosynthetic process"/>
    <property type="evidence" value="ECO:0007669"/>
    <property type="project" value="TreeGrafter"/>
</dbReference>
<keyword evidence="5 11" id="KW-0808">Transferase</keyword>
<feature type="compositionally biased region" description="Basic and acidic residues" evidence="9">
    <location>
        <begin position="12"/>
        <end position="25"/>
    </location>
</feature>
<evidence type="ECO:0000256" key="2">
    <source>
        <dbReference type="ARBA" id="ARBA00004141"/>
    </source>
</evidence>
<evidence type="ECO:0000256" key="5">
    <source>
        <dbReference type="ARBA" id="ARBA00022679"/>
    </source>
</evidence>
<evidence type="ECO:0000313" key="12">
    <source>
        <dbReference type="Proteomes" id="UP000326198"/>
    </source>
</evidence>
<dbReference type="Gene3D" id="1.20.120.1780">
    <property type="entry name" value="UbiA prenyltransferase"/>
    <property type="match status" value="1"/>
</dbReference>
<feature type="transmembrane region" description="Helical" evidence="10">
    <location>
        <begin position="330"/>
        <end position="349"/>
    </location>
</feature>
<evidence type="ECO:0000256" key="4">
    <source>
        <dbReference type="ARBA" id="ARBA00005985"/>
    </source>
</evidence>
<dbReference type="PANTHER" id="PTHR11048:SF28">
    <property type="entry name" value="4-HYDROXYBENZOATE POLYPRENYLTRANSFERASE, MITOCHONDRIAL"/>
    <property type="match status" value="1"/>
</dbReference>
<evidence type="ECO:0000256" key="9">
    <source>
        <dbReference type="SAM" id="MobiDB-lite"/>
    </source>
</evidence>